<dbReference type="SFLD" id="SFLDG01140">
    <property type="entry name" value="C2.B:_Phosphomannomutase_and_P"/>
    <property type="match status" value="1"/>
</dbReference>
<evidence type="ECO:0000313" key="1">
    <source>
        <dbReference type="EMBL" id="MDQ0252832.1"/>
    </source>
</evidence>
<dbReference type="RefSeq" id="WP_307320710.1">
    <property type="nucleotide sequence ID" value="NZ_JAUSUG010000001.1"/>
</dbReference>
<keyword evidence="2" id="KW-1185">Reference proteome</keyword>
<dbReference type="Gene3D" id="3.40.50.1000">
    <property type="entry name" value="HAD superfamily/HAD-like"/>
    <property type="match status" value="1"/>
</dbReference>
<evidence type="ECO:0000313" key="2">
    <source>
        <dbReference type="Proteomes" id="UP001230005"/>
    </source>
</evidence>
<dbReference type="Pfam" id="PF08282">
    <property type="entry name" value="Hydrolase_3"/>
    <property type="match status" value="1"/>
</dbReference>
<dbReference type="Proteomes" id="UP001230005">
    <property type="component" value="Unassembled WGS sequence"/>
</dbReference>
<dbReference type="Gene3D" id="3.30.1240.10">
    <property type="match status" value="1"/>
</dbReference>
<dbReference type="PANTHER" id="PTHR10000:SF8">
    <property type="entry name" value="HAD SUPERFAMILY HYDROLASE-LIKE, TYPE 3"/>
    <property type="match status" value="1"/>
</dbReference>
<proteinExistence type="predicted"/>
<dbReference type="InterPro" id="IPR036412">
    <property type="entry name" value="HAD-like_sf"/>
</dbReference>
<reference evidence="1 2" key="1">
    <citation type="submission" date="2023-07" db="EMBL/GenBank/DDBJ databases">
        <title>Genomic Encyclopedia of Type Strains, Phase IV (KMG-IV): sequencing the most valuable type-strain genomes for metagenomic binning, comparative biology and taxonomic classification.</title>
        <authorList>
            <person name="Goeker M."/>
        </authorList>
    </citation>
    <scope>NUCLEOTIDE SEQUENCE [LARGE SCALE GENOMIC DNA]</scope>
    <source>
        <strain evidence="1 2">DSM 9768</strain>
    </source>
</reference>
<gene>
    <name evidence="1" type="ORF">J2S74_000204</name>
</gene>
<dbReference type="EMBL" id="JAUSUG010000001">
    <property type="protein sequence ID" value="MDQ0252832.1"/>
    <property type="molecule type" value="Genomic_DNA"/>
</dbReference>
<dbReference type="SFLD" id="SFLDS00003">
    <property type="entry name" value="Haloacid_Dehalogenase"/>
    <property type="match status" value="1"/>
</dbReference>
<protein>
    <submittedName>
        <fullName evidence="1">Cof subfamily protein (Haloacid dehalogenase superfamily)</fullName>
    </submittedName>
</protein>
<comment type="caution">
    <text evidence="1">The sequence shown here is derived from an EMBL/GenBank/DDBJ whole genome shotgun (WGS) entry which is preliminary data.</text>
</comment>
<dbReference type="InterPro" id="IPR006379">
    <property type="entry name" value="HAD-SF_hydro_IIB"/>
</dbReference>
<dbReference type="PROSITE" id="PS01228">
    <property type="entry name" value="COF_1"/>
    <property type="match status" value="1"/>
</dbReference>
<dbReference type="InterPro" id="IPR000150">
    <property type="entry name" value="Cof"/>
</dbReference>
<dbReference type="NCBIfam" id="TIGR00099">
    <property type="entry name" value="Cof-subfamily"/>
    <property type="match status" value="1"/>
</dbReference>
<dbReference type="SUPFAM" id="SSF56784">
    <property type="entry name" value="HAD-like"/>
    <property type="match status" value="1"/>
</dbReference>
<dbReference type="PANTHER" id="PTHR10000">
    <property type="entry name" value="PHOSPHOSERINE PHOSPHATASE"/>
    <property type="match status" value="1"/>
</dbReference>
<organism evidence="1 2">
    <name type="scientific">Evansella vedderi</name>
    <dbReference type="NCBI Taxonomy" id="38282"/>
    <lineage>
        <taxon>Bacteria</taxon>
        <taxon>Bacillati</taxon>
        <taxon>Bacillota</taxon>
        <taxon>Bacilli</taxon>
        <taxon>Bacillales</taxon>
        <taxon>Bacillaceae</taxon>
        <taxon>Evansella</taxon>
    </lineage>
</organism>
<dbReference type="CDD" id="cd07516">
    <property type="entry name" value="HAD_Pase"/>
    <property type="match status" value="1"/>
</dbReference>
<dbReference type="InterPro" id="IPR023214">
    <property type="entry name" value="HAD_sf"/>
</dbReference>
<sequence length="260" mass="29328">MSYKLVVLDMDGTLLTNDHSVSDKNKESIHSFKKKGIDFILASGRPFESILPYVRDLKLTLPVIAANGAVIKCPITEKLHFTSFLPLELSREIIEFGRSENYSISLYGENEVLTFDEKMVKLHWNLEKVNATLIDSFVGEKSLTKLIFSDLPKRINGAFEHLAKKYENELYITRSDDIFLDVMNLEVSKGKALRYIMDMLDLAPYEVMVMGNSFNDLTMFENAGLAIAMANSPQAVKEAAHFVTKSNLEDGVSFALEKII</sequence>
<accession>A0ABT9ZNN3</accession>
<dbReference type="NCBIfam" id="TIGR01484">
    <property type="entry name" value="HAD-SF-IIB"/>
    <property type="match status" value="1"/>
</dbReference>
<name>A0ABT9ZNN3_9BACI</name>